<dbReference type="PRINTS" id="PR00368">
    <property type="entry name" value="FADPNR"/>
</dbReference>
<feature type="domain" description="D-isomer specific 2-hydroxyacid dehydrogenase NAD-binding" evidence="6">
    <location>
        <begin position="110"/>
        <end position="282"/>
    </location>
</feature>
<accession>A0A6N7LWP3</accession>
<dbReference type="RefSeq" id="WP_153502434.1">
    <property type="nucleotide sequence ID" value="NZ_WIRE01000004.1"/>
</dbReference>
<dbReference type="Pfam" id="PF02826">
    <property type="entry name" value="2-Hacid_dh_C"/>
    <property type="match status" value="1"/>
</dbReference>
<dbReference type="Proteomes" id="UP000469421">
    <property type="component" value="Unassembled WGS sequence"/>
</dbReference>
<dbReference type="PANTHER" id="PTHR43333:SF1">
    <property type="entry name" value="D-ISOMER SPECIFIC 2-HYDROXYACID DEHYDROGENASE NAD-BINDING DOMAIN-CONTAINING PROTEIN"/>
    <property type="match status" value="1"/>
</dbReference>
<evidence type="ECO:0000313" key="8">
    <source>
        <dbReference type="Proteomes" id="UP000469421"/>
    </source>
</evidence>
<evidence type="ECO:0000256" key="1">
    <source>
        <dbReference type="ARBA" id="ARBA00023002"/>
    </source>
</evidence>
<dbReference type="AlphaFoldDB" id="A0A6N7LWP3"/>
<dbReference type="CDD" id="cd05300">
    <property type="entry name" value="2-Hacid_dh_1"/>
    <property type="match status" value="1"/>
</dbReference>
<evidence type="ECO:0000259" key="5">
    <source>
        <dbReference type="Pfam" id="PF00389"/>
    </source>
</evidence>
<reference evidence="7 8" key="1">
    <citation type="submission" date="2019-10" db="EMBL/GenBank/DDBJ databases">
        <title>Alcanivorax sp.PA15-N-34 draft genome sequence.</title>
        <authorList>
            <person name="Liao X."/>
            <person name="Shao Z."/>
        </authorList>
    </citation>
    <scope>NUCLEOTIDE SEQUENCE [LARGE SCALE GENOMIC DNA]</scope>
    <source>
        <strain evidence="7 8">PA15-N-34</strain>
    </source>
</reference>
<dbReference type="Gene3D" id="3.40.50.720">
    <property type="entry name" value="NAD(P)-binding Rossmann-like Domain"/>
    <property type="match status" value="2"/>
</dbReference>
<dbReference type="InterPro" id="IPR036291">
    <property type="entry name" value="NAD(P)-bd_dom_sf"/>
</dbReference>
<protein>
    <submittedName>
        <fullName evidence="7">D-2-hydroxyacid dehydrogenase</fullName>
    </submittedName>
</protein>
<evidence type="ECO:0000313" key="7">
    <source>
        <dbReference type="EMBL" id="MQX54879.1"/>
    </source>
</evidence>
<keyword evidence="8" id="KW-1185">Reference proteome</keyword>
<dbReference type="InterPro" id="IPR006139">
    <property type="entry name" value="D-isomer_2_OHA_DH_cat_dom"/>
</dbReference>
<comment type="caution">
    <text evidence="7">The sequence shown here is derived from an EMBL/GenBank/DDBJ whole genome shotgun (WGS) entry which is preliminary data.</text>
</comment>
<organism evidence="7 8">
    <name type="scientific">Alcanivorax sediminis</name>
    <dbReference type="NCBI Taxonomy" id="2663008"/>
    <lineage>
        <taxon>Bacteria</taxon>
        <taxon>Pseudomonadati</taxon>
        <taxon>Pseudomonadota</taxon>
        <taxon>Gammaproteobacteria</taxon>
        <taxon>Oceanospirillales</taxon>
        <taxon>Alcanivoracaceae</taxon>
        <taxon>Alcanivorax</taxon>
    </lineage>
</organism>
<evidence type="ECO:0000256" key="2">
    <source>
        <dbReference type="ARBA" id="ARBA00023027"/>
    </source>
</evidence>
<dbReference type="SUPFAM" id="SSF51735">
    <property type="entry name" value="NAD(P)-binding Rossmann-fold domains"/>
    <property type="match status" value="1"/>
</dbReference>
<keyword evidence="1 3" id="KW-0560">Oxidoreductase</keyword>
<evidence type="ECO:0000259" key="6">
    <source>
        <dbReference type="Pfam" id="PF02826"/>
    </source>
</evidence>
<evidence type="ECO:0000256" key="3">
    <source>
        <dbReference type="RuleBase" id="RU003719"/>
    </source>
</evidence>
<evidence type="ECO:0000256" key="4">
    <source>
        <dbReference type="SAM" id="MobiDB-lite"/>
    </source>
</evidence>
<dbReference type="GO" id="GO:0051287">
    <property type="term" value="F:NAD binding"/>
    <property type="evidence" value="ECO:0007669"/>
    <property type="project" value="InterPro"/>
</dbReference>
<sequence>MTQPTITVLLAEDEPSLPGLDSLSGQAEVREARTRSELEAALPVTDILVVTDFRTGMLADVWPNNCPVRWVHATSAGVDALMIDPIRHSDIVVTNARGIFDRGIAEYVLGALLMFTKDTLTNLALMKEHRWQHRETGLLRGSRVVVVGAGSIGREVATLLGALGVRVSGTARHAREDSAFEKVYAQQDLPTLLPDADAVIITAPLTPDTEGLFDADQFLRMKPGATLVNVGRGPIVQTEALLAALRSGRLGGAAMDVFEEEPLPADHPLWDQPNVMISAHMAGDFIGWRTALGQQFADNFQRWQKGEPLVNPVSKEHGYVSNAGGPTPDA</sequence>
<dbReference type="SUPFAM" id="SSF52283">
    <property type="entry name" value="Formate/glycerate dehydrogenase catalytic domain-like"/>
    <property type="match status" value="1"/>
</dbReference>
<dbReference type="PRINTS" id="PR00411">
    <property type="entry name" value="PNDRDTASEI"/>
</dbReference>
<gene>
    <name evidence="7" type="ORF">GFN93_16670</name>
</gene>
<comment type="similarity">
    <text evidence="3">Belongs to the D-isomer specific 2-hydroxyacid dehydrogenase family.</text>
</comment>
<keyword evidence="2" id="KW-0520">NAD</keyword>
<feature type="region of interest" description="Disordered" evidence="4">
    <location>
        <begin position="311"/>
        <end position="330"/>
    </location>
</feature>
<dbReference type="GO" id="GO:0016616">
    <property type="term" value="F:oxidoreductase activity, acting on the CH-OH group of donors, NAD or NADP as acceptor"/>
    <property type="evidence" value="ECO:0007669"/>
    <property type="project" value="InterPro"/>
</dbReference>
<dbReference type="Pfam" id="PF00389">
    <property type="entry name" value="2-Hacid_dh"/>
    <property type="match status" value="1"/>
</dbReference>
<dbReference type="InterPro" id="IPR006140">
    <property type="entry name" value="D-isomer_DH_NAD-bd"/>
</dbReference>
<dbReference type="PANTHER" id="PTHR43333">
    <property type="entry name" value="2-HACID_DH_C DOMAIN-CONTAINING PROTEIN"/>
    <property type="match status" value="1"/>
</dbReference>
<name>A0A6N7LWP3_9GAMM</name>
<proteinExistence type="inferred from homology"/>
<dbReference type="EMBL" id="WIRE01000004">
    <property type="protein sequence ID" value="MQX54879.1"/>
    <property type="molecule type" value="Genomic_DNA"/>
</dbReference>
<feature type="domain" description="D-isomer specific 2-hydroxyacid dehydrogenase catalytic" evidence="5">
    <location>
        <begin position="25"/>
        <end position="313"/>
    </location>
</feature>